<dbReference type="PRINTS" id="PR00038">
    <property type="entry name" value="HTHLUXR"/>
</dbReference>
<dbReference type="Gene3D" id="1.25.40.10">
    <property type="entry name" value="Tetratricopeptide repeat domain"/>
    <property type="match status" value="1"/>
</dbReference>
<dbReference type="PROSITE" id="PS50043">
    <property type="entry name" value="HTH_LUXR_2"/>
    <property type="match status" value="1"/>
</dbReference>
<dbReference type="PANTHER" id="PTHR44688">
    <property type="entry name" value="DNA-BINDING TRANSCRIPTIONAL ACTIVATOR DEVR_DOSR"/>
    <property type="match status" value="1"/>
</dbReference>
<gene>
    <name evidence="5" type="ORF">GYN02_17860</name>
</gene>
<reference evidence="5 6" key="1">
    <citation type="submission" date="2020-01" db="EMBL/GenBank/DDBJ databases">
        <title>Comparative genomics of meat spoilage bacteria.</title>
        <authorList>
            <person name="Hilgarth M."/>
            <person name="Vogel R.F."/>
        </authorList>
    </citation>
    <scope>NUCLEOTIDE SEQUENCE [LARGE SCALE GENOMIC DNA]</scope>
    <source>
        <strain evidence="5 6">TMW2.2077</strain>
    </source>
</reference>
<dbReference type="Gene3D" id="3.40.50.300">
    <property type="entry name" value="P-loop containing nucleotide triphosphate hydrolases"/>
    <property type="match status" value="1"/>
</dbReference>
<proteinExistence type="predicted"/>
<feature type="domain" description="HTH luxR-type" evidence="4">
    <location>
        <begin position="790"/>
        <end position="855"/>
    </location>
</feature>
<comment type="caution">
    <text evidence="5">The sequence shown here is derived from an EMBL/GenBank/DDBJ whole genome shotgun (WGS) entry which is preliminary data.</text>
</comment>
<dbReference type="InterPro" id="IPR011990">
    <property type="entry name" value="TPR-like_helical_dom_sf"/>
</dbReference>
<dbReference type="SUPFAM" id="SSF52540">
    <property type="entry name" value="P-loop containing nucleoside triphosphate hydrolases"/>
    <property type="match status" value="1"/>
</dbReference>
<dbReference type="InterPro" id="IPR016032">
    <property type="entry name" value="Sig_transdc_resp-reg_C-effctor"/>
</dbReference>
<dbReference type="Pfam" id="PF00196">
    <property type="entry name" value="GerE"/>
    <property type="match status" value="1"/>
</dbReference>
<dbReference type="InterPro" id="IPR059106">
    <property type="entry name" value="WHD_MalT"/>
</dbReference>
<evidence type="ECO:0000256" key="2">
    <source>
        <dbReference type="ARBA" id="ARBA00023125"/>
    </source>
</evidence>
<dbReference type="Proteomes" id="UP000809529">
    <property type="component" value="Unassembled WGS sequence"/>
</dbReference>
<dbReference type="InterPro" id="IPR036388">
    <property type="entry name" value="WH-like_DNA-bd_sf"/>
</dbReference>
<dbReference type="InterPro" id="IPR027417">
    <property type="entry name" value="P-loop_NTPase"/>
</dbReference>
<evidence type="ECO:0000256" key="3">
    <source>
        <dbReference type="ARBA" id="ARBA00023163"/>
    </source>
</evidence>
<evidence type="ECO:0000256" key="1">
    <source>
        <dbReference type="ARBA" id="ARBA00023015"/>
    </source>
</evidence>
<name>A0ABS1ZM58_9PSED</name>
<dbReference type="PROSITE" id="PS00622">
    <property type="entry name" value="HTH_LUXR_1"/>
    <property type="match status" value="1"/>
</dbReference>
<dbReference type="CDD" id="cd06170">
    <property type="entry name" value="LuxR_C_like"/>
    <property type="match status" value="1"/>
</dbReference>
<organism evidence="5 6">
    <name type="scientific">Pseudomonas weihenstephanensis</name>
    <dbReference type="NCBI Taxonomy" id="1608994"/>
    <lineage>
        <taxon>Bacteria</taxon>
        <taxon>Pseudomonadati</taxon>
        <taxon>Pseudomonadota</taxon>
        <taxon>Gammaproteobacteria</taxon>
        <taxon>Pseudomonadales</taxon>
        <taxon>Pseudomonadaceae</taxon>
        <taxon>Pseudomonas</taxon>
    </lineage>
</organism>
<dbReference type="Pfam" id="PF25873">
    <property type="entry name" value="WHD_MalT"/>
    <property type="match status" value="1"/>
</dbReference>
<dbReference type="InterPro" id="IPR000792">
    <property type="entry name" value="Tscrpt_reg_LuxR_C"/>
</dbReference>
<protein>
    <submittedName>
        <fullName evidence="5">LuxR family transcriptional regulator</fullName>
    </submittedName>
</protein>
<keyword evidence="3" id="KW-0804">Transcription</keyword>
<accession>A0ABS1ZM58</accession>
<sequence>MPSSVSREALLASMKEKACVPLTLLTAPAGYGKTTLLMQWHEVLRQQTPETAVAWLSLDEADGEPNRFLAYLILALDHAGIELAHLPHLAASQALDVQPQRTLHALRQALARENRAITLFLDDYHLAASPEVADILGQLLEQAAPWLRWVVASRTRPHWPLSRWKAKGWVHEVSARQLILSLEEARCILGNALDANALLQVHAATEGWAVAVQLARLWRTSNEGGVYGLAAFSGGVADVAHYLTTHIFNSLSEDCQTLLLQTSLLERFNADLADAVSGRHDSADHLRQLAHLETLLIPLDAERQWFRYHALLRDFLRLRVDSQQACAIHRAAAHWLAQQRDWSQAVHHALKAKDTALAVNLVVRAGGWELVLHHGIRYAQSLLRQFDAVTCNNHPDLLLLQAYLHAKLGDHPLSSQLLQRASRALDADPRLLRDYHVIQTLSAAYQDHLEHLDSAPPMLHNSPCTLDQTLAQATLECVYALAALARGELASSLNSIRNAHVKMRMIASPRGENYCRIHEAQALALSGQIDSADPLLEEALTFADTHFGQESSLRALVGCVKARHLYWQGEWMQTRPWLEDGWAALEHADGWLDIVAMTAEVGWRTRLRSHGLHAALLALDHVAQLADVRQWPRLNRMVQAWRIDALVQGGQLPAARQALQQIDLEGTASAGQDWRSQEAALLALARVQLHSGSSGGALIRLQHAATVMEGKSLLLPAWRLRLMALAASSKAGTLESADVAEALAPILQHALPGLLLEVGPCLLPALNAHPEPTPMLVAVIKKLRGWRAHPMPSPTALSAKEIQVLGLLASGQSNKAIALALDISENTVKFHLKHVFAKLGVDNRTAAVSAALRQGHLAPLL</sequence>
<evidence type="ECO:0000313" key="6">
    <source>
        <dbReference type="Proteomes" id="UP000809529"/>
    </source>
</evidence>
<dbReference type="PANTHER" id="PTHR44688:SF16">
    <property type="entry name" value="DNA-BINDING TRANSCRIPTIONAL ACTIVATOR DEVR_DOSR"/>
    <property type="match status" value="1"/>
</dbReference>
<dbReference type="EMBL" id="JAAEBW010000011">
    <property type="protein sequence ID" value="MBM1197033.1"/>
    <property type="molecule type" value="Genomic_DNA"/>
</dbReference>
<keyword evidence="2" id="KW-0238">DNA-binding</keyword>
<dbReference type="SMART" id="SM00421">
    <property type="entry name" value="HTH_LUXR"/>
    <property type="match status" value="1"/>
</dbReference>
<dbReference type="Gene3D" id="1.10.10.10">
    <property type="entry name" value="Winged helix-like DNA-binding domain superfamily/Winged helix DNA-binding domain"/>
    <property type="match status" value="1"/>
</dbReference>
<keyword evidence="6" id="KW-1185">Reference proteome</keyword>
<evidence type="ECO:0000259" key="4">
    <source>
        <dbReference type="PROSITE" id="PS50043"/>
    </source>
</evidence>
<evidence type="ECO:0000313" key="5">
    <source>
        <dbReference type="EMBL" id="MBM1197033.1"/>
    </source>
</evidence>
<dbReference type="SUPFAM" id="SSF46894">
    <property type="entry name" value="C-terminal effector domain of the bipartite response regulators"/>
    <property type="match status" value="1"/>
</dbReference>
<keyword evidence="1" id="KW-0805">Transcription regulation</keyword>